<evidence type="ECO:0000256" key="2">
    <source>
        <dbReference type="SAM" id="MobiDB-lite"/>
    </source>
</evidence>
<reference evidence="5" key="5">
    <citation type="submission" date="2018-04" db="UniProtKB">
        <authorList>
            <consortium name="EnsemblFungi"/>
        </authorList>
    </citation>
    <scope>IDENTIFICATION</scope>
    <source>
        <strain evidence="5">R3-111a-1</strain>
    </source>
</reference>
<reference evidence="4" key="2">
    <citation type="submission" date="2010-07" db="EMBL/GenBank/DDBJ databases">
        <authorList>
            <consortium name="The Broad Institute Genome Sequencing Platform"/>
            <consortium name="Broad Institute Genome Sequencing Center for Infectious Disease"/>
            <person name="Ma L.-J."/>
            <person name="Dead R."/>
            <person name="Young S."/>
            <person name="Zeng Q."/>
            <person name="Koehrsen M."/>
            <person name="Alvarado L."/>
            <person name="Berlin A."/>
            <person name="Chapman S.B."/>
            <person name="Chen Z."/>
            <person name="Freedman E."/>
            <person name="Gellesch M."/>
            <person name="Goldberg J."/>
            <person name="Griggs A."/>
            <person name="Gujja S."/>
            <person name="Heilman E.R."/>
            <person name="Heiman D."/>
            <person name="Hepburn T."/>
            <person name="Howarth C."/>
            <person name="Jen D."/>
            <person name="Larson L."/>
            <person name="Mehta T."/>
            <person name="Neiman D."/>
            <person name="Pearson M."/>
            <person name="Roberts A."/>
            <person name="Saif S."/>
            <person name="Shea T."/>
            <person name="Shenoy N."/>
            <person name="Sisk P."/>
            <person name="Stolte C."/>
            <person name="Sykes S."/>
            <person name="Walk T."/>
            <person name="White J."/>
            <person name="Yandava C."/>
            <person name="Haas B."/>
            <person name="Nusbaum C."/>
            <person name="Birren B."/>
        </authorList>
    </citation>
    <scope>NUCLEOTIDE SEQUENCE</scope>
    <source>
        <strain evidence="4">R3-111a-1</strain>
    </source>
</reference>
<dbReference type="InterPro" id="IPR027417">
    <property type="entry name" value="P-loop_NTPase"/>
</dbReference>
<protein>
    <recommendedName>
        <fullName evidence="3">AAA+ ATPase domain-containing protein</fullName>
    </recommendedName>
</protein>
<evidence type="ECO:0000313" key="5">
    <source>
        <dbReference type="EnsemblFungi" id="EJT75558"/>
    </source>
</evidence>
<evidence type="ECO:0000313" key="4">
    <source>
        <dbReference type="EMBL" id="EJT75558.1"/>
    </source>
</evidence>
<dbReference type="SUPFAM" id="SSF52540">
    <property type="entry name" value="P-loop containing nucleoside triphosphate hydrolases"/>
    <property type="match status" value="1"/>
</dbReference>
<dbReference type="EMBL" id="GL385397">
    <property type="protein sequence ID" value="EJT75558.1"/>
    <property type="molecule type" value="Genomic_DNA"/>
</dbReference>
<sequence length="880" mass="99322">MDPRRGEVGGMRLRELQGDKALALNNHHNASDADDKRLGRPPIPPGFIARFPSLSPRPSVTRPGRLVLPGASPNTPGSLGCAGLQPTNEYPPKLSPHTLGEAASWPEPSEAIGVSKFGGLGPARSGILSPEALPATSLRRAISPGSDKHETKLGLADALCAVAESYLQTGLLERGSSTSTFTGYLLDTIELLSQKVEYLEASDHPYDSDESGSTSTIEDNDQAEAPKPEATEMESLEPEPRMRVLHRIICSNMSHRYSGEIFEDKPGFWKVDAMLHGKRPVMNLDRYISRNPEVSFIVFAEHHCVARGGQLSQSSEKPEKIRIISPSLYKALLRCARFRVSRDETAIEIEAPYDFLYHHRQGLIAMAKDSDLGKAMLPLLEFLERNYAQHYDGCERVISGGRITAAHLRKLFRPNQMVVCRKFGQPLDAFVLTGYPTLSPNKESLLFEGWEWIYDGAKLKRQPRMEAIALLSDEETEIADLSIYPFESARPEDMRFLTERGKKFWEMRDMTFVAYTGWNFQRSFKYLQHRFVVDHATYRLIHDPSSEGGRPGVYSRIDLQTAHYPYYPWPHIGRDDEIPTAAASLLPAAVFGFDIGQKKWVKLLVENCHAASWNTKAFDRLVLDPKTKEMIRALVEVQMKATRMEGVIAGKGSGLIILLHGSPRTGKTLTAESVAEIAKKPLYRVTCGDIGTDPAKVEKYLETVLYLGKAWDCVLLLDEADVFLEERTMADLQRNSLVSIFLRVLEYYEGILILTSNRVGSFDEAFKSRIQVAIHYGQLTKKSRKAIWRNFFDMMEESDDEDVNMAELERRLDELAAEEMNGRQIRNALLTARQLAKHRQGRLDWEHLSQVIKTAVTFNKYIKTLRGHSDEQWAREERLR</sequence>
<evidence type="ECO:0000259" key="3">
    <source>
        <dbReference type="SMART" id="SM00382"/>
    </source>
</evidence>
<dbReference type="Gene3D" id="3.40.50.300">
    <property type="entry name" value="P-loop containing nucleotide triphosphate hydrolases"/>
    <property type="match status" value="1"/>
</dbReference>
<dbReference type="InterPro" id="IPR056599">
    <property type="entry name" value="AAA_lid_fung"/>
</dbReference>
<dbReference type="PANTHER" id="PTHR46411">
    <property type="entry name" value="FAMILY ATPASE, PUTATIVE-RELATED"/>
    <property type="match status" value="1"/>
</dbReference>
<feature type="region of interest" description="Disordered" evidence="2">
    <location>
        <begin position="203"/>
        <end position="238"/>
    </location>
</feature>
<dbReference type="EnsemblFungi" id="EJT75558">
    <property type="protein sequence ID" value="EJT75558"/>
    <property type="gene ID" value="GGTG_05491"/>
</dbReference>
<dbReference type="GO" id="GO:0016887">
    <property type="term" value="F:ATP hydrolysis activity"/>
    <property type="evidence" value="ECO:0007669"/>
    <property type="project" value="InterPro"/>
</dbReference>
<reference evidence="6" key="1">
    <citation type="submission" date="2010-07" db="EMBL/GenBank/DDBJ databases">
        <title>The genome sequence of Gaeumannomyces graminis var. tritici strain R3-111a-1.</title>
        <authorList>
            <consortium name="The Broad Institute Genome Sequencing Platform"/>
            <person name="Ma L.-J."/>
            <person name="Dead R."/>
            <person name="Young S."/>
            <person name="Zeng Q."/>
            <person name="Koehrsen M."/>
            <person name="Alvarado L."/>
            <person name="Berlin A."/>
            <person name="Chapman S.B."/>
            <person name="Chen Z."/>
            <person name="Freedman E."/>
            <person name="Gellesch M."/>
            <person name="Goldberg J."/>
            <person name="Griggs A."/>
            <person name="Gujja S."/>
            <person name="Heilman E.R."/>
            <person name="Heiman D."/>
            <person name="Hepburn T."/>
            <person name="Howarth C."/>
            <person name="Jen D."/>
            <person name="Larson L."/>
            <person name="Mehta T."/>
            <person name="Neiman D."/>
            <person name="Pearson M."/>
            <person name="Roberts A."/>
            <person name="Saif S."/>
            <person name="Shea T."/>
            <person name="Shenoy N."/>
            <person name="Sisk P."/>
            <person name="Stolte C."/>
            <person name="Sykes S."/>
            <person name="Walk T."/>
            <person name="White J."/>
            <person name="Yandava C."/>
            <person name="Haas B."/>
            <person name="Nusbaum C."/>
            <person name="Birren B."/>
        </authorList>
    </citation>
    <scope>NUCLEOTIDE SEQUENCE [LARGE SCALE GENOMIC DNA]</scope>
    <source>
        <strain evidence="6">R3-111a-1</strain>
    </source>
</reference>
<dbReference type="VEuPathDB" id="FungiDB:GGTG_05491"/>
<evidence type="ECO:0000313" key="6">
    <source>
        <dbReference type="Proteomes" id="UP000006039"/>
    </source>
</evidence>
<proteinExistence type="predicted"/>
<dbReference type="InterPro" id="IPR003593">
    <property type="entry name" value="AAA+_ATPase"/>
</dbReference>
<feature type="coiled-coil region" evidence="1">
    <location>
        <begin position="798"/>
        <end position="825"/>
    </location>
</feature>
<dbReference type="HOGENOM" id="CLU_004471_4_7_1"/>
<organism evidence="4">
    <name type="scientific">Gaeumannomyces tritici (strain R3-111a-1)</name>
    <name type="common">Wheat and barley take-all root rot fungus</name>
    <name type="synonym">Gaeumannomyces graminis var. tritici</name>
    <dbReference type="NCBI Taxonomy" id="644352"/>
    <lineage>
        <taxon>Eukaryota</taxon>
        <taxon>Fungi</taxon>
        <taxon>Dikarya</taxon>
        <taxon>Ascomycota</taxon>
        <taxon>Pezizomycotina</taxon>
        <taxon>Sordariomycetes</taxon>
        <taxon>Sordariomycetidae</taxon>
        <taxon>Magnaporthales</taxon>
        <taxon>Magnaporthaceae</taxon>
        <taxon>Gaeumannomyces</taxon>
    </lineage>
</organism>
<reference evidence="5" key="4">
    <citation type="journal article" date="2015" name="G3 (Bethesda)">
        <title>Genome sequences of three phytopathogenic species of the Magnaporthaceae family of fungi.</title>
        <authorList>
            <person name="Okagaki L.H."/>
            <person name="Nunes C.C."/>
            <person name="Sailsbery J."/>
            <person name="Clay B."/>
            <person name="Brown D."/>
            <person name="John T."/>
            <person name="Oh Y."/>
            <person name="Young N."/>
            <person name="Fitzgerald M."/>
            <person name="Haas B.J."/>
            <person name="Zeng Q."/>
            <person name="Young S."/>
            <person name="Adiconis X."/>
            <person name="Fan L."/>
            <person name="Levin J.Z."/>
            <person name="Mitchell T.K."/>
            <person name="Okubara P.A."/>
            <person name="Farman M.L."/>
            <person name="Kohn L.M."/>
            <person name="Birren B."/>
            <person name="Ma L.-J."/>
            <person name="Dean R.A."/>
        </authorList>
    </citation>
    <scope>NUCLEOTIDE SEQUENCE</scope>
    <source>
        <strain evidence="5">R3-111a-1</strain>
    </source>
</reference>
<dbReference type="Proteomes" id="UP000006039">
    <property type="component" value="Unassembled WGS sequence"/>
</dbReference>
<dbReference type="eggNOG" id="KOG0742">
    <property type="taxonomic scope" value="Eukaryota"/>
</dbReference>
<dbReference type="RefSeq" id="XP_009221558.1">
    <property type="nucleotide sequence ID" value="XM_009223294.1"/>
</dbReference>
<dbReference type="Pfam" id="PF23232">
    <property type="entry name" value="AAA_lid_13"/>
    <property type="match status" value="1"/>
</dbReference>
<feature type="region of interest" description="Disordered" evidence="2">
    <location>
        <begin position="17"/>
        <end position="58"/>
    </location>
</feature>
<dbReference type="PANTHER" id="PTHR46411:SF2">
    <property type="entry name" value="AAA+ ATPASE DOMAIN-CONTAINING PROTEIN"/>
    <property type="match status" value="1"/>
</dbReference>
<reference evidence="4" key="3">
    <citation type="submission" date="2010-09" db="EMBL/GenBank/DDBJ databases">
        <title>Annotation of Gaeumannomyces graminis var. tritici R3-111a-1.</title>
        <authorList>
            <consortium name="The Broad Institute Genome Sequencing Platform"/>
            <person name="Ma L.-J."/>
            <person name="Dead R."/>
            <person name="Young S.K."/>
            <person name="Zeng Q."/>
            <person name="Gargeya S."/>
            <person name="Fitzgerald M."/>
            <person name="Haas B."/>
            <person name="Abouelleil A."/>
            <person name="Alvarado L."/>
            <person name="Arachchi H.M."/>
            <person name="Berlin A."/>
            <person name="Brown A."/>
            <person name="Chapman S.B."/>
            <person name="Chen Z."/>
            <person name="Dunbar C."/>
            <person name="Freedman E."/>
            <person name="Gearin G."/>
            <person name="Gellesch M."/>
            <person name="Goldberg J."/>
            <person name="Griggs A."/>
            <person name="Gujja S."/>
            <person name="Heiman D."/>
            <person name="Howarth C."/>
            <person name="Larson L."/>
            <person name="Lui A."/>
            <person name="MacDonald P.J.P."/>
            <person name="Mehta T."/>
            <person name="Montmayeur A."/>
            <person name="Murphy C."/>
            <person name="Neiman D."/>
            <person name="Pearson M."/>
            <person name="Priest M."/>
            <person name="Roberts A."/>
            <person name="Saif S."/>
            <person name="Shea T."/>
            <person name="Shenoy N."/>
            <person name="Sisk P."/>
            <person name="Stolte C."/>
            <person name="Sykes S."/>
            <person name="Yandava C."/>
            <person name="Wortman J."/>
            <person name="Nusbaum C."/>
            <person name="Birren B."/>
        </authorList>
    </citation>
    <scope>NUCLEOTIDE SEQUENCE</scope>
    <source>
        <strain evidence="4">R3-111a-1</strain>
    </source>
</reference>
<accession>J3NW28</accession>
<dbReference type="GO" id="GO:0005524">
    <property type="term" value="F:ATP binding"/>
    <property type="evidence" value="ECO:0007669"/>
    <property type="project" value="InterPro"/>
</dbReference>
<dbReference type="STRING" id="644352.J3NW28"/>
<dbReference type="GeneID" id="20345949"/>
<dbReference type="InterPro" id="IPR054289">
    <property type="entry name" value="DUF7025"/>
</dbReference>
<dbReference type="AlphaFoldDB" id="J3NW28"/>
<keyword evidence="1" id="KW-0175">Coiled coil</keyword>
<feature type="region of interest" description="Disordered" evidence="2">
    <location>
        <begin position="85"/>
        <end position="104"/>
    </location>
</feature>
<keyword evidence="6" id="KW-1185">Reference proteome</keyword>
<dbReference type="OrthoDB" id="10042665at2759"/>
<feature type="domain" description="AAA+ ATPase" evidence="3">
    <location>
        <begin position="653"/>
        <end position="780"/>
    </location>
</feature>
<name>J3NW28_GAET3</name>
<dbReference type="InterPro" id="IPR003959">
    <property type="entry name" value="ATPase_AAA_core"/>
</dbReference>
<evidence type="ECO:0000256" key="1">
    <source>
        <dbReference type="SAM" id="Coils"/>
    </source>
</evidence>
<dbReference type="SMART" id="SM00382">
    <property type="entry name" value="AAA"/>
    <property type="match status" value="1"/>
</dbReference>
<feature type="compositionally biased region" description="Basic and acidic residues" evidence="2">
    <location>
        <begin position="29"/>
        <end position="38"/>
    </location>
</feature>
<dbReference type="Pfam" id="PF00004">
    <property type="entry name" value="AAA"/>
    <property type="match status" value="1"/>
</dbReference>
<gene>
    <name evidence="5" type="primary">20345949</name>
    <name evidence="4" type="ORF">GGTG_05491</name>
</gene>
<dbReference type="Pfam" id="PF22942">
    <property type="entry name" value="DUF7025"/>
    <property type="match status" value="1"/>
</dbReference>